<organism evidence="2 3">
    <name type="scientific">Hymenobacter algoricola</name>
    <dbReference type="NCBI Taxonomy" id="486267"/>
    <lineage>
        <taxon>Bacteria</taxon>
        <taxon>Pseudomonadati</taxon>
        <taxon>Bacteroidota</taxon>
        <taxon>Cytophagia</taxon>
        <taxon>Cytophagales</taxon>
        <taxon>Hymenobacteraceae</taxon>
        <taxon>Hymenobacter</taxon>
    </lineage>
</organism>
<feature type="transmembrane region" description="Helical" evidence="1">
    <location>
        <begin position="126"/>
        <end position="150"/>
    </location>
</feature>
<evidence type="ECO:0000313" key="3">
    <source>
        <dbReference type="Proteomes" id="UP001499909"/>
    </source>
</evidence>
<name>A0ABP7N3U0_9BACT</name>
<keyword evidence="1" id="KW-0812">Transmembrane</keyword>
<feature type="transmembrane region" description="Helical" evidence="1">
    <location>
        <begin position="32"/>
        <end position="50"/>
    </location>
</feature>
<sequence length="187" mass="22022">MNSDLPEKAPIVNFTYFFSFYQYLFASKKKEMMAFIIITFILPVVPYIWVALKLEESSKRAFYGDGSMLTLCAGILCTYFILIFDFEDEDAKKRNILINLVLFLLYLFILYVFIECQLTLNRSWVFITVIEWISGVILFITFIIGTYFYFHKNAIYTEVEEFKKNRQAKKIAEKAEEVTQTTDGIKL</sequence>
<accession>A0ABP7N3U0</accession>
<keyword evidence="1" id="KW-1133">Transmembrane helix</keyword>
<protein>
    <recommendedName>
        <fullName evidence="4">DUF4870 domain-containing protein</fullName>
    </recommendedName>
</protein>
<dbReference type="EMBL" id="BAABDH010000036">
    <property type="protein sequence ID" value="GAA3935711.1"/>
    <property type="molecule type" value="Genomic_DNA"/>
</dbReference>
<evidence type="ECO:0000256" key="1">
    <source>
        <dbReference type="SAM" id="Phobius"/>
    </source>
</evidence>
<evidence type="ECO:0000313" key="2">
    <source>
        <dbReference type="EMBL" id="GAA3935711.1"/>
    </source>
</evidence>
<comment type="caution">
    <text evidence="2">The sequence shown here is derived from an EMBL/GenBank/DDBJ whole genome shotgun (WGS) entry which is preliminary data.</text>
</comment>
<dbReference type="RefSeq" id="WP_345113086.1">
    <property type="nucleotide sequence ID" value="NZ_BAABDH010000036.1"/>
</dbReference>
<dbReference type="Proteomes" id="UP001499909">
    <property type="component" value="Unassembled WGS sequence"/>
</dbReference>
<reference evidence="3" key="1">
    <citation type="journal article" date="2019" name="Int. J. Syst. Evol. Microbiol.">
        <title>The Global Catalogue of Microorganisms (GCM) 10K type strain sequencing project: providing services to taxonomists for standard genome sequencing and annotation.</title>
        <authorList>
            <consortium name="The Broad Institute Genomics Platform"/>
            <consortium name="The Broad Institute Genome Sequencing Center for Infectious Disease"/>
            <person name="Wu L."/>
            <person name="Ma J."/>
        </authorList>
    </citation>
    <scope>NUCLEOTIDE SEQUENCE [LARGE SCALE GENOMIC DNA]</scope>
    <source>
        <strain evidence="3">JCM 17214</strain>
    </source>
</reference>
<keyword evidence="1" id="KW-0472">Membrane</keyword>
<proteinExistence type="predicted"/>
<gene>
    <name evidence="2" type="ORF">GCM10022406_20060</name>
</gene>
<feature type="transmembrane region" description="Helical" evidence="1">
    <location>
        <begin position="96"/>
        <end position="114"/>
    </location>
</feature>
<evidence type="ECO:0008006" key="4">
    <source>
        <dbReference type="Google" id="ProtNLM"/>
    </source>
</evidence>
<feature type="transmembrane region" description="Helical" evidence="1">
    <location>
        <begin position="62"/>
        <end position="84"/>
    </location>
</feature>
<keyword evidence="3" id="KW-1185">Reference proteome</keyword>